<dbReference type="PANTHER" id="PTHR30293">
    <property type="entry name" value="TRANSCRIPTIONAL REGULATORY PROTEIN NAC-RELATED"/>
    <property type="match status" value="1"/>
</dbReference>
<protein>
    <submittedName>
        <fullName evidence="7">Transcriptional activator protein NhaR</fullName>
    </submittedName>
</protein>
<evidence type="ECO:0000256" key="5">
    <source>
        <dbReference type="ARBA" id="ARBA00023163"/>
    </source>
</evidence>
<dbReference type="SUPFAM" id="SSF46785">
    <property type="entry name" value="Winged helix' DNA-binding domain"/>
    <property type="match status" value="1"/>
</dbReference>
<keyword evidence="4" id="KW-0010">Activator</keyword>
<evidence type="ECO:0000313" key="7">
    <source>
        <dbReference type="EMBL" id="BAO29358.1"/>
    </source>
</evidence>
<dbReference type="HOGENOM" id="CLU_039613_9_0_4"/>
<dbReference type="Pfam" id="PF03466">
    <property type="entry name" value="LysR_substrate"/>
    <property type="match status" value="1"/>
</dbReference>
<dbReference type="GO" id="GO:2000142">
    <property type="term" value="P:regulation of DNA-templated transcription initiation"/>
    <property type="evidence" value="ECO:0007669"/>
    <property type="project" value="TreeGrafter"/>
</dbReference>
<dbReference type="SUPFAM" id="SSF53850">
    <property type="entry name" value="Periplasmic binding protein-like II"/>
    <property type="match status" value="1"/>
</dbReference>
<proteinExistence type="inferred from homology"/>
<dbReference type="InterPro" id="IPR036390">
    <property type="entry name" value="WH_DNA-bd_sf"/>
</dbReference>
<evidence type="ECO:0000256" key="2">
    <source>
        <dbReference type="ARBA" id="ARBA00023015"/>
    </source>
</evidence>
<comment type="similarity">
    <text evidence="1">Belongs to the LysR transcriptional regulatory family.</text>
</comment>
<dbReference type="KEGG" id="shd:SUTH_01562"/>
<evidence type="ECO:0000256" key="3">
    <source>
        <dbReference type="ARBA" id="ARBA00023125"/>
    </source>
</evidence>
<dbReference type="PROSITE" id="PS50931">
    <property type="entry name" value="HTH_LYSR"/>
    <property type="match status" value="1"/>
</dbReference>
<dbReference type="Proteomes" id="UP000031637">
    <property type="component" value="Chromosome"/>
</dbReference>
<evidence type="ECO:0000259" key="6">
    <source>
        <dbReference type="PROSITE" id="PS50931"/>
    </source>
</evidence>
<evidence type="ECO:0000313" key="8">
    <source>
        <dbReference type="Proteomes" id="UP000031637"/>
    </source>
</evidence>
<keyword evidence="8" id="KW-1185">Reference proteome</keyword>
<evidence type="ECO:0000256" key="1">
    <source>
        <dbReference type="ARBA" id="ARBA00009437"/>
    </source>
</evidence>
<feature type="domain" description="HTH lysR-type" evidence="6">
    <location>
        <begin position="6"/>
        <end position="63"/>
    </location>
</feature>
<dbReference type="RefSeq" id="WP_041098346.1">
    <property type="nucleotide sequence ID" value="NZ_AP012547.1"/>
</dbReference>
<sequence>MTPDDLNFRHLLYFWAVAKEGSITRAAERLNLSVQTISTQLGVLEQQLGQALFAPQGRSLVLTEAGRAALDYADQIFLLGERLRHAVADHASGRRRFAVGLSEAVPKLVAFRLLQPVLQAPLSMRIECIEGNFEHLLAELALNRLDLVLTDRSAPTDAHLKLQSRLLGTVEIDLYAVDQLHARYADDFPRQLNGAPVLLPVRSNPLRGAIDAWFARHNLKPEIVGEFSDSALLKTFGRAGLGLFPAPSGMHADILAQFGARSLGTLADVSENWYAIVTQRRIQHPAVEAIQAGGIASLLE</sequence>
<gene>
    <name evidence="7" type="ORF">SUTH_01562</name>
</gene>
<dbReference type="InterPro" id="IPR036388">
    <property type="entry name" value="WH-like_DNA-bd_sf"/>
</dbReference>
<dbReference type="Gene3D" id="1.10.10.10">
    <property type="entry name" value="Winged helix-like DNA-binding domain superfamily/Winged helix DNA-binding domain"/>
    <property type="match status" value="1"/>
</dbReference>
<dbReference type="GO" id="GO:0003677">
    <property type="term" value="F:DNA binding"/>
    <property type="evidence" value="ECO:0007669"/>
    <property type="project" value="UniProtKB-KW"/>
</dbReference>
<name>W0SHK3_9PROT</name>
<accession>W0SHK3</accession>
<dbReference type="GO" id="GO:0003700">
    <property type="term" value="F:DNA-binding transcription factor activity"/>
    <property type="evidence" value="ECO:0007669"/>
    <property type="project" value="InterPro"/>
</dbReference>
<keyword evidence="3" id="KW-0238">DNA-binding</keyword>
<dbReference type="OrthoDB" id="464481at2"/>
<dbReference type="STRING" id="1223802.SUTH_01562"/>
<dbReference type="Pfam" id="PF00126">
    <property type="entry name" value="HTH_1"/>
    <property type="match status" value="1"/>
</dbReference>
<dbReference type="Gene3D" id="3.40.190.290">
    <property type="match status" value="1"/>
</dbReference>
<evidence type="ECO:0000256" key="4">
    <source>
        <dbReference type="ARBA" id="ARBA00023159"/>
    </source>
</evidence>
<reference evidence="7 8" key="1">
    <citation type="journal article" date="2014" name="Syst. Appl. Microbiol.">
        <title>Complete genomes of freshwater sulfur oxidizers Sulfuricella denitrificans skB26 and Sulfuritalea hydrogenivorans sk43H: genetic insights into the sulfur oxidation pathway of betaproteobacteria.</title>
        <authorList>
            <person name="Watanabe T."/>
            <person name="Kojima H."/>
            <person name="Fukui M."/>
        </authorList>
    </citation>
    <scope>NUCLEOTIDE SEQUENCE [LARGE SCALE GENOMIC DNA]</scope>
    <source>
        <strain evidence="7">DSM22779</strain>
    </source>
</reference>
<dbReference type="EMBL" id="AP012547">
    <property type="protein sequence ID" value="BAO29358.1"/>
    <property type="molecule type" value="Genomic_DNA"/>
</dbReference>
<organism evidence="7 8">
    <name type="scientific">Sulfuritalea hydrogenivorans sk43H</name>
    <dbReference type="NCBI Taxonomy" id="1223802"/>
    <lineage>
        <taxon>Bacteria</taxon>
        <taxon>Pseudomonadati</taxon>
        <taxon>Pseudomonadota</taxon>
        <taxon>Betaproteobacteria</taxon>
        <taxon>Nitrosomonadales</taxon>
        <taxon>Sterolibacteriaceae</taxon>
        <taxon>Sulfuritalea</taxon>
    </lineage>
</organism>
<keyword evidence="2" id="KW-0805">Transcription regulation</keyword>
<dbReference type="InterPro" id="IPR005119">
    <property type="entry name" value="LysR_subst-bd"/>
</dbReference>
<dbReference type="AlphaFoldDB" id="W0SHK3"/>
<dbReference type="InterPro" id="IPR000847">
    <property type="entry name" value="LysR_HTH_N"/>
</dbReference>
<keyword evidence="5" id="KW-0804">Transcription</keyword>
<dbReference type="PANTHER" id="PTHR30293:SF2">
    <property type="entry name" value="TRANSCRIPTIONAL ACTIVATOR PROTEIN NHAR"/>
    <property type="match status" value="1"/>
</dbReference>